<evidence type="ECO:0000313" key="7">
    <source>
        <dbReference type="EMBL" id="CAE7869709.1"/>
    </source>
</evidence>
<dbReference type="InterPro" id="IPR015422">
    <property type="entry name" value="PyrdxlP-dep_Trfase_small"/>
</dbReference>
<dbReference type="SUPFAM" id="SSF53383">
    <property type="entry name" value="PLP-dependent transferases"/>
    <property type="match status" value="1"/>
</dbReference>
<dbReference type="GO" id="GO:0030170">
    <property type="term" value="F:pyridoxal phosphate binding"/>
    <property type="evidence" value="ECO:0007669"/>
    <property type="project" value="InterPro"/>
</dbReference>
<dbReference type="PANTHER" id="PTHR46383:SF1">
    <property type="entry name" value="ASPARTATE AMINOTRANSFERASE"/>
    <property type="match status" value="1"/>
</dbReference>
<dbReference type="PROSITE" id="PS00105">
    <property type="entry name" value="AA_TRANSFER_CLASS_1"/>
    <property type="match status" value="1"/>
</dbReference>
<accession>A0A813ALF3</accession>
<evidence type="ECO:0000256" key="2">
    <source>
        <dbReference type="ARBA" id="ARBA00007441"/>
    </source>
</evidence>
<dbReference type="GO" id="GO:0008483">
    <property type="term" value="F:transaminase activity"/>
    <property type="evidence" value="ECO:0007669"/>
    <property type="project" value="UniProtKB-KW"/>
</dbReference>
<proteinExistence type="inferred from homology"/>
<dbReference type="InterPro" id="IPR050596">
    <property type="entry name" value="AspAT/PAT-like"/>
</dbReference>
<dbReference type="Gene3D" id="3.40.640.10">
    <property type="entry name" value="Type I PLP-dependent aspartate aminotransferase-like (Major domain)"/>
    <property type="match status" value="1"/>
</dbReference>
<evidence type="ECO:0000256" key="1">
    <source>
        <dbReference type="ARBA" id="ARBA00001933"/>
    </source>
</evidence>
<keyword evidence="8" id="KW-1185">Reference proteome</keyword>
<dbReference type="InterPro" id="IPR015424">
    <property type="entry name" value="PyrdxlP-dep_Trfase"/>
</dbReference>
<dbReference type="InterPro" id="IPR004838">
    <property type="entry name" value="NHTrfase_class1_PyrdxlP-BS"/>
</dbReference>
<dbReference type="PANTHER" id="PTHR46383">
    <property type="entry name" value="ASPARTATE AMINOTRANSFERASE"/>
    <property type="match status" value="1"/>
</dbReference>
<feature type="domain" description="Aminotransferase class I/classII large" evidence="6">
    <location>
        <begin position="28"/>
        <end position="377"/>
    </location>
</feature>
<dbReference type="InterPro" id="IPR015421">
    <property type="entry name" value="PyrdxlP-dep_Trfase_major"/>
</dbReference>
<name>A0A813ALF3_9DINO</name>
<comment type="caution">
    <text evidence="7">The sequence shown here is derived from an EMBL/GenBank/DDBJ whole genome shotgun (WGS) entry which is preliminary data.</text>
</comment>
<evidence type="ECO:0000256" key="4">
    <source>
        <dbReference type="ARBA" id="ARBA00022679"/>
    </source>
</evidence>
<evidence type="ECO:0000259" key="6">
    <source>
        <dbReference type="Pfam" id="PF00155"/>
    </source>
</evidence>
<organism evidence="7 8">
    <name type="scientific">Symbiodinium necroappetens</name>
    <dbReference type="NCBI Taxonomy" id="1628268"/>
    <lineage>
        <taxon>Eukaryota</taxon>
        <taxon>Sar</taxon>
        <taxon>Alveolata</taxon>
        <taxon>Dinophyceae</taxon>
        <taxon>Suessiales</taxon>
        <taxon>Symbiodiniaceae</taxon>
        <taxon>Symbiodinium</taxon>
    </lineage>
</organism>
<dbReference type="GO" id="GO:0006520">
    <property type="term" value="P:amino acid metabolic process"/>
    <property type="evidence" value="ECO:0007669"/>
    <property type="project" value="InterPro"/>
</dbReference>
<keyword evidence="4" id="KW-0808">Transferase</keyword>
<evidence type="ECO:0000256" key="3">
    <source>
        <dbReference type="ARBA" id="ARBA00022576"/>
    </source>
</evidence>
<comment type="similarity">
    <text evidence="2">Belongs to the class-I pyridoxal-phosphate-dependent aminotransferase family.</text>
</comment>
<dbReference type="EMBL" id="CAJNJA010060140">
    <property type="protein sequence ID" value="CAE7869709.1"/>
    <property type="molecule type" value="Genomic_DNA"/>
</dbReference>
<dbReference type="AlphaFoldDB" id="A0A813ALF3"/>
<dbReference type="InterPro" id="IPR004839">
    <property type="entry name" value="Aminotransferase_I/II_large"/>
</dbReference>
<dbReference type="Gene3D" id="3.90.1150.10">
    <property type="entry name" value="Aspartate Aminotransferase, domain 1"/>
    <property type="match status" value="1"/>
</dbReference>
<keyword evidence="3" id="KW-0032">Aminotransferase</keyword>
<keyword evidence="5" id="KW-0663">Pyridoxal phosphate</keyword>
<dbReference type="Proteomes" id="UP000601435">
    <property type="component" value="Unassembled WGS sequence"/>
</dbReference>
<comment type="cofactor">
    <cofactor evidence="1">
        <name>pyridoxal 5'-phosphate</name>
        <dbReference type="ChEBI" id="CHEBI:597326"/>
    </cofactor>
</comment>
<gene>
    <name evidence="7" type="primary">aruH</name>
    <name evidence="7" type="ORF">SNEC2469_LOCUS28031</name>
</gene>
<dbReference type="CDD" id="cd00609">
    <property type="entry name" value="AAT_like"/>
    <property type="match status" value="1"/>
</dbReference>
<dbReference type="Pfam" id="PF00155">
    <property type="entry name" value="Aminotran_1_2"/>
    <property type="match status" value="1"/>
</dbReference>
<sequence>MCKRLLGPSDDVWQIHYDALARTARGEDIVLMSVGDPDFDTPEEIIETLVSRIRQGRTHYSPAEGELELRQAIADLETNGTGRTFTPDNFVVLPGATAAIYASLACICNPGDEVVIPEPMYIGYRPMLSALGLTARTVALDLNDDCALDVEALLAQINARTRAVLINTPGNPFGNILPRETLAQLAEALLERGVWLICDEVYSLFTFDEPHVSLLKAATELDNVVVVDGLSKSHAMTGWRVGWVASPASLTRAITAYSGSAFFGCSQFIQDAAAFALVHNGPHVEEMRQAYQRRRDYVLQRLDNIPQLSYVRPKAGMFVMMDVSRMSNSGLVFAQDLLAAQGVSVIPGEGFGEVARDFVRLSLTHKTNMLAQAMDRIERFVAG</sequence>
<protein>
    <submittedName>
        <fullName evidence="7">AruH protein</fullName>
    </submittedName>
</protein>
<dbReference type="OrthoDB" id="2414662at2759"/>
<dbReference type="PRINTS" id="PR00753">
    <property type="entry name" value="ACCSYNTHASE"/>
</dbReference>
<evidence type="ECO:0000256" key="5">
    <source>
        <dbReference type="ARBA" id="ARBA00022898"/>
    </source>
</evidence>
<reference evidence="7" key="1">
    <citation type="submission" date="2021-02" db="EMBL/GenBank/DDBJ databases">
        <authorList>
            <person name="Dougan E. K."/>
            <person name="Rhodes N."/>
            <person name="Thang M."/>
            <person name="Chan C."/>
        </authorList>
    </citation>
    <scope>NUCLEOTIDE SEQUENCE</scope>
</reference>
<evidence type="ECO:0000313" key="8">
    <source>
        <dbReference type="Proteomes" id="UP000601435"/>
    </source>
</evidence>